<keyword evidence="2 6" id="KW-0489">Methyltransferase</keyword>
<keyword evidence="3" id="KW-0808">Transferase</keyword>
<organism evidence="6 7">
    <name type="scientific">Geodia barretti</name>
    <name type="common">Barrett's horny sponge</name>
    <dbReference type="NCBI Taxonomy" id="519541"/>
    <lineage>
        <taxon>Eukaryota</taxon>
        <taxon>Metazoa</taxon>
        <taxon>Porifera</taxon>
        <taxon>Demospongiae</taxon>
        <taxon>Heteroscleromorpha</taxon>
        <taxon>Tetractinellida</taxon>
        <taxon>Astrophorina</taxon>
        <taxon>Geodiidae</taxon>
        <taxon>Geodia</taxon>
    </lineage>
</organism>
<dbReference type="PRINTS" id="PR00505">
    <property type="entry name" value="D12N6MTFRASE"/>
</dbReference>
<comment type="caution">
    <text evidence="6">The sequence shown here is derived from an EMBL/GenBank/DDBJ whole genome shotgun (WGS) entry which is preliminary data.</text>
</comment>
<reference evidence="6" key="1">
    <citation type="submission" date="2023-03" db="EMBL/GenBank/DDBJ databases">
        <authorList>
            <person name="Steffen K."/>
            <person name="Cardenas P."/>
        </authorList>
    </citation>
    <scope>NUCLEOTIDE SEQUENCE</scope>
</reference>
<evidence type="ECO:0000256" key="1">
    <source>
        <dbReference type="ARBA" id="ARBA00011900"/>
    </source>
</evidence>
<dbReference type="Gene3D" id="3.40.50.150">
    <property type="entry name" value="Vaccinia Virus protein VP39"/>
    <property type="match status" value="1"/>
</dbReference>
<protein>
    <recommendedName>
        <fullName evidence="1">site-specific DNA-methyltransferase (adenine-specific)</fullName>
        <ecNumber evidence="1">2.1.1.72</ecNumber>
    </recommendedName>
</protein>
<evidence type="ECO:0000256" key="3">
    <source>
        <dbReference type="ARBA" id="ARBA00022679"/>
    </source>
</evidence>
<dbReference type="EMBL" id="CASHTH010001529">
    <property type="protein sequence ID" value="CAI8016444.1"/>
    <property type="molecule type" value="Genomic_DNA"/>
</dbReference>
<dbReference type="GO" id="GO:0009007">
    <property type="term" value="F:site-specific DNA-methyltransferase (adenine-specific) activity"/>
    <property type="evidence" value="ECO:0007669"/>
    <property type="project" value="UniProtKB-EC"/>
</dbReference>
<name>A0AA35RSJ1_GEOBA</name>
<accession>A0AA35RSJ1</accession>
<dbReference type="Pfam" id="PF02086">
    <property type="entry name" value="MethyltransfD12"/>
    <property type="match status" value="1"/>
</dbReference>
<evidence type="ECO:0000256" key="2">
    <source>
        <dbReference type="ARBA" id="ARBA00022603"/>
    </source>
</evidence>
<sequence>MLEARKIGDRGTTKADGIRGAGVSATSRKFLGCKRRLARWVADSIFAVAGKPASFIDGFCGTGAIGLEMLSRGVGHVTCVDNLLSNTVILDGVLSGPDPERLRCALSHLNAVRPQPGYATRWYADTYFTRDNCMRIDAIRPQVDQLLEAGRIGPRERSALLASLLLACDRVANTVGQYDAYLKHLGSRPIEGGRHLVDSRVYEPLRLAPLRTIEAPGAQVLTGDLLDLAPRIDAEVVYLDPPYTTRQYIDNYHVLENIARWQQPELSGKTRKFPRSHLKSPFSTRRGAARAIGALLEALRARWIMISYNSEGIVPIADLVALARCHGPVRMLSRPYPVFGGGAGVARRRSVTECLVMIGPRR</sequence>
<evidence type="ECO:0000256" key="5">
    <source>
        <dbReference type="ARBA" id="ARBA00047942"/>
    </source>
</evidence>
<dbReference type="PROSITE" id="PS00092">
    <property type="entry name" value="N6_MTASE"/>
    <property type="match status" value="1"/>
</dbReference>
<dbReference type="EC" id="2.1.1.72" evidence="1"/>
<dbReference type="AlphaFoldDB" id="A0AA35RSJ1"/>
<dbReference type="GO" id="GO:0032259">
    <property type="term" value="P:methylation"/>
    <property type="evidence" value="ECO:0007669"/>
    <property type="project" value="UniProtKB-KW"/>
</dbReference>
<comment type="catalytic activity">
    <reaction evidence="5">
        <text>a 2'-deoxyadenosine in DNA + S-adenosyl-L-methionine = an N(6)-methyl-2'-deoxyadenosine in DNA + S-adenosyl-L-homocysteine + H(+)</text>
        <dbReference type="Rhea" id="RHEA:15197"/>
        <dbReference type="Rhea" id="RHEA-COMP:12418"/>
        <dbReference type="Rhea" id="RHEA-COMP:12419"/>
        <dbReference type="ChEBI" id="CHEBI:15378"/>
        <dbReference type="ChEBI" id="CHEBI:57856"/>
        <dbReference type="ChEBI" id="CHEBI:59789"/>
        <dbReference type="ChEBI" id="CHEBI:90615"/>
        <dbReference type="ChEBI" id="CHEBI:90616"/>
        <dbReference type="EC" id="2.1.1.72"/>
    </reaction>
</comment>
<keyword evidence="7" id="KW-1185">Reference proteome</keyword>
<dbReference type="InterPro" id="IPR002052">
    <property type="entry name" value="DNA_methylase_N6_adenine_CS"/>
</dbReference>
<dbReference type="GO" id="GO:0009307">
    <property type="term" value="P:DNA restriction-modification system"/>
    <property type="evidence" value="ECO:0007669"/>
    <property type="project" value="InterPro"/>
</dbReference>
<dbReference type="GO" id="GO:0003676">
    <property type="term" value="F:nucleic acid binding"/>
    <property type="evidence" value="ECO:0007669"/>
    <property type="project" value="InterPro"/>
</dbReference>
<dbReference type="InterPro" id="IPR012327">
    <property type="entry name" value="MeTrfase_D12"/>
</dbReference>
<keyword evidence="4" id="KW-0949">S-adenosyl-L-methionine</keyword>
<evidence type="ECO:0000313" key="7">
    <source>
        <dbReference type="Proteomes" id="UP001174909"/>
    </source>
</evidence>
<dbReference type="Proteomes" id="UP001174909">
    <property type="component" value="Unassembled WGS sequence"/>
</dbReference>
<proteinExistence type="predicted"/>
<gene>
    <name evidence="6" type="ORF">GBAR_LOCUS10087</name>
</gene>
<evidence type="ECO:0000256" key="4">
    <source>
        <dbReference type="ARBA" id="ARBA00022691"/>
    </source>
</evidence>
<evidence type="ECO:0000313" key="6">
    <source>
        <dbReference type="EMBL" id="CAI8016444.1"/>
    </source>
</evidence>
<dbReference type="SUPFAM" id="SSF53335">
    <property type="entry name" value="S-adenosyl-L-methionine-dependent methyltransferases"/>
    <property type="match status" value="1"/>
</dbReference>
<dbReference type="InterPro" id="IPR029063">
    <property type="entry name" value="SAM-dependent_MTases_sf"/>
</dbReference>